<evidence type="ECO:0000313" key="3">
    <source>
        <dbReference type="Proteomes" id="UP001589898"/>
    </source>
</evidence>
<accession>A0ABV6T1M1</accession>
<evidence type="ECO:0008006" key="4">
    <source>
        <dbReference type="Google" id="ProtNLM"/>
    </source>
</evidence>
<gene>
    <name evidence="2" type="ORF">ACFFFU_11340</name>
</gene>
<evidence type="ECO:0000313" key="2">
    <source>
        <dbReference type="EMBL" id="MFC0718336.1"/>
    </source>
</evidence>
<feature type="region of interest" description="Disordered" evidence="1">
    <location>
        <begin position="262"/>
        <end position="301"/>
    </location>
</feature>
<dbReference type="EMBL" id="JBHLTF010000032">
    <property type="protein sequence ID" value="MFC0718336.1"/>
    <property type="molecule type" value="Genomic_DNA"/>
</dbReference>
<organism evidence="2 3">
    <name type="scientific">Luteimonas padinae</name>
    <dbReference type="NCBI Taxonomy" id="1714359"/>
    <lineage>
        <taxon>Bacteria</taxon>
        <taxon>Pseudomonadati</taxon>
        <taxon>Pseudomonadota</taxon>
        <taxon>Gammaproteobacteria</taxon>
        <taxon>Lysobacterales</taxon>
        <taxon>Lysobacteraceae</taxon>
        <taxon>Luteimonas</taxon>
    </lineage>
</organism>
<proteinExistence type="predicted"/>
<name>A0ABV6T1M1_9GAMM</name>
<keyword evidence="3" id="KW-1185">Reference proteome</keyword>
<dbReference type="RefSeq" id="WP_189495793.1">
    <property type="nucleotide sequence ID" value="NZ_BMZT01000003.1"/>
</dbReference>
<reference evidence="2 3" key="1">
    <citation type="submission" date="2024-09" db="EMBL/GenBank/DDBJ databases">
        <authorList>
            <person name="Sun Q."/>
            <person name="Mori K."/>
        </authorList>
    </citation>
    <scope>NUCLEOTIDE SEQUENCE [LARGE SCALE GENOMIC DNA]</scope>
    <source>
        <strain evidence="2 3">KCTC 52403</strain>
    </source>
</reference>
<protein>
    <recommendedName>
        <fullName evidence="4">ParB/Sulfiredoxin domain-containing protein</fullName>
    </recommendedName>
</protein>
<evidence type="ECO:0000256" key="1">
    <source>
        <dbReference type="SAM" id="MobiDB-lite"/>
    </source>
</evidence>
<comment type="caution">
    <text evidence="2">The sequence shown here is derived from an EMBL/GenBank/DDBJ whole genome shotgun (WGS) entry which is preliminary data.</text>
</comment>
<sequence>MGYRTITVGINKLLLDRTNARHDAMDNEPEIIAQLLRKEKAGEVARSIAEAGALNPLERIGVVAHPALKGSYIVVEGNRRVCALKMLHDPDKAPDSFKKKVLDYKAKGQEIPARIEVVLFDSEEDAEPWISMRHRGEDGGKGLRPWDVNAKARHAEKVGGSTANQLAAGLVDHALKTGLITGEEHQEVPVTTLTRYLGNPIFRHTLGLASNKELELDVPQDEFNTALKVFLQDSLPKSLTGIDPKVHSRSKAADWKSYAKELSTHGHAPKTRLPKAVPLKSPRMSAAKAAPRLSNPDKRGSVVTTGFRHSFTSDHILSRLFRELRSIDANEHSFAAAYLLRAFIERLAKLYAKRHRLGMEGDLHNVIDRCVKHLETHSTLEGKALKSALQPLKGMVSDRYSRTSPDSLGSWIHGSSVPTRAEINRRWDTLEPGLHLLAKGLL</sequence>
<dbReference type="Proteomes" id="UP001589898">
    <property type="component" value="Unassembled WGS sequence"/>
</dbReference>